<evidence type="ECO:0000313" key="5">
    <source>
        <dbReference type="Proteomes" id="UP001224433"/>
    </source>
</evidence>
<protein>
    <submittedName>
        <fullName evidence="4">Peptidase</fullName>
    </submittedName>
</protein>
<sequence length="583" mass="59343">MTRLSPRTVLCRTAGGLAVVGLLAAGSPAVGAPAPADDPAFTLGGPAPTALHPYPETGNPERTALGFTVHDPDEEGTGYEGEVTYTFDLSGIEGVAELLPAEDTGADCVITGTTAVCHDHGVRAGLSSVAEFGIVAARGSEDGASGTIEVTGSADGATFTPFSAEVTVGGPDLVMKQLPFEQQLRPGDVQPAPITFTNQGTRAADGVLLTLRYSRGLEIPERYANCEYDGEAGDEPFEDFVWATALCSVPGSFEPGATYTLGAPLSVEATERAYQDTFVYRIEEDSGALRPARRTGAPLTRGTGPELTMEKVTTSARTADLDPWDNQQEADFRTENTANFVAVGGKADGAVGDTVTADVGFRNDGPAWIGHIRSGEPVATLDFTVPEGTEVTGKPDSCQGVTAEGTYREDRTPAPRYVCDTSMTVRDGAEASFPFELKITDVVPGAEGAVRIRNTWLDGPALPFDPEPADNTARLVLNGADPGSEDTGGTSTSGGTTGTGGSTEGVAGGDTTGGEGQTPGTAGTSSGPGSTGTTGTTGSASQNTGGGLASTGSVAIVAGAAATIALVAGGVLHATTRRRSRLI</sequence>
<keyword evidence="5" id="KW-1185">Reference proteome</keyword>
<dbReference type="EMBL" id="CP120983">
    <property type="protein sequence ID" value="WLQ64636.1"/>
    <property type="molecule type" value="Genomic_DNA"/>
</dbReference>
<feature type="compositionally biased region" description="Gly residues" evidence="1">
    <location>
        <begin position="491"/>
        <end position="517"/>
    </location>
</feature>
<feature type="transmembrane region" description="Helical" evidence="2">
    <location>
        <begin position="552"/>
        <end position="574"/>
    </location>
</feature>
<reference evidence="4 5" key="1">
    <citation type="submission" date="2023-03" db="EMBL/GenBank/DDBJ databases">
        <title>Isolation and description of six Streptomyces strains from soil environments, able to metabolize different microbial glucans.</title>
        <authorList>
            <person name="Widen T."/>
            <person name="Larsbrink J."/>
        </authorList>
    </citation>
    <scope>NUCLEOTIDE SEQUENCE [LARGE SCALE GENOMIC DNA]</scope>
    <source>
        <strain evidence="4 5">Alt3</strain>
    </source>
</reference>
<proteinExistence type="predicted"/>
<keyword evidence="3" id="KW-0732">Signal</keyword>
<feature type="compositionally biased region" description="Low complexity" evidence="1">
    <location>
        <begin position="518"/>
        <end position="543"/>
    </location>
</feature>
<name>A0ABY9JF54_9ACTN</name>
<dbReference type="Proteomes" id="UP001224433">
    <property type="component" value="Chromosome"/>
</dbReference>
<accession>A0ABY9JF54</accession>
<keyword evidence="2" id="KW-0472">Membrane</keyword>
<gene>
    <name evidence="4" type="ORF">P8A20_13990</name>
</gene>
<evidence type="ECO:0000256" key="2">
    <source>
        <dbReference type="SAM" id="Phobius"/>
    </source>
</evidence>
<keyword evidence="2" id="KW-1133">Transmembrane helix</keyword>
<feature type="chain" id="PRO_5045976833" evidence="3">
    <location>
        <begin position="32"/>
        <end position="583"/>
    </location>
</feature>
<feature type="signal peptide" evidence="3">
    <location>
        <begin position="1"/>
        <end position="31"/>
    </location>
</feature>
<feature type="region of interest" description="Disordered" evidence="1">
    <location>
        <begin position="463"/>
        <end position="545"/>
    </location>
</feature>
<organism evidence="4 5">
    <name type="scientific">Streptomyces glycanivorans</name>
    <dbReference type="NCBI Taxonomy" id="3033808"/>
    <lineage>
        <taxon>Bacteria</taxon>
        <taxon>Bacillati</taxon>
        <taxon>Actinomycetota</taxon>
        <taxon>Actinomycetes</taxon>
        <taxon>Kitasatosporales</taxon>
        <taxon>Streptomycetaceae</taxon>
        <taxon>Streptomyces</taxon>
    </lineage>
</organism>
<evidence type="ECO:0000256" key="1">
    <source>
        <dbReference type="SAM" id="MobiDB-lite"/>
    </source>
</evidence>
<dbReference type="InterPro" id="IPR006311">
    <property type="entry name" value="TAT_signal"/>
</dbReference>
<dbReference type="RefSeq" id="WP_306103605.1">
    <property type="nucleotide sequence ID" value="NZ_CP120983.1"/>
</dbReference>
<dbReference type="PROSITE" id="PS51318">
    <property type="entry name" value="TAT"/>
    <property type="match status" value="1"/>
</dbReference>
<keyword evidence="2" id="KW-0812">Transmembrane</keyword>
<evidence type="ECO:0000313" key="4">
    <source>
        <dbReference type="EMBL" id="WLQ64636.1"/>
    </source>
</evidence>
<evidence type="ECO:0000256" key="3">
    <source>
        <dbReference type="SAM" id="SignalP"/>
    </source>
</evidence>